<organism evidence="3 4">
    <name type="scientific">Cirrhinus mrigala</name>
    <name type="common">Mrigala</name>
    <dbReference type="NCBI Taxonomy" id="683832"/>
    <lineage>
        <taxon>Eukaryota</taxon>
        <taxon>Metazoa</taxon>
        <taxon>Chordata</taxon>
        <taxon>Craniata</taxon>
        <taxon>Vertebrata</taxon>
        <taxon>Euteleostomi</taxon>
        <taxon>Actinopterygii</taxon>
        <taxon>Neopterygii</taxon>
        <taxon>Teleostei</taxon>
        <taxon>Ostariophysi</taxon>
        <taxon>Cypriniformes</taxon>
        <taxon>Cyprinidae</taxon>
        <taxon>Labeoninae</taxon>
        <taxon>Labeonini</taxon>
        <taxon>Cirrhinus</taxon>
    </lineage>
</organism>
<gene>
    <name evidence="3" type="ORF">M9458_039410</name>
</gene>
<protein>
    <recommendedName>
        <fullName evidence="2">Retrotransposon gag domain-containing protein</fullName>
    </recommendedName>
</protein>
<dbReference type="AlphaFoldDB" id="A0ABD0NPM3"/>
<evidence type="ECO:0000259" key="2">
    <source>
        <dbReference type="Pfam" id="PF03732"/>
    </source>
</evidence>
<proteinExistence type="predicted"/>
<dbReference type="Pfam" id="PF03732">
    <property type="entry name" value="Retrotrans_gag"/>
    <property type="match status" value="1"/>
</dbReference>
<feature type="non-terminal residue" evidence="3">
    <location>
        <position position="226"/>
    </location>
</feature>
<reference evidence="3 4" key="1">
    <citation type="submission" date="2024-05" db="EMBL/GenBank/DDBJ databases">
        <title>Genome sequencing and assembly of Indian major carp, Cirrhinus mrigala (Hamilton, 1822).</title>
        <authorList>
            <person name="Mohindra V."/>
            <person name="Chowdhury L.M."/>
            <person name="Lal K."/>
            <person name="Jena J.K."/>
        </authorList>
    </citation>
    <scope>NUCLEOTIDE SEQUENCE [LARGE SCALE GENOMIC DNA]</scope>
    <source>
        <strain evidence="3">CM1030</strain>
        <tissue evidence="3">Blood</tissue>
    </source>
</reference>
<sequence length="226" mass="24840">MQDLTSKMNWAEDALLDIQQGGQSLEEYVEEFLSMFDQVRWSDPMINACFQMGLKDDHLFRVLTADDCCRPLAEFINYVLDLNNKLFVEDCHPPPIRKHVVTPSCHKPAPSICISNEPVPSVPPALPQVRRNSSLVLSPEQMAASPESPARMAASPCPKMEVTNIMDIMDMALPLEFTAPILSPTPPESPSSPLVPSSPPESPTPPDSPTPLLQSTLQSPLLLSVL</sequence>
<feature type="region of interest" description="Disordered" evidence="1">
    <location>
        <begin position="179"/>
        <end position="226"/>
    </location>
</feature>
<evidence type="ECO:0000313" key="4">
    <source>
        <dbReference type="Proteomes" id="UP001529510"/>
    </source>
</evidence>
<feature type="compositionally biased region" description="Low complexity" evidence="1">
    <location>
        <begin position="210"/>
        <end position="226"/>
    </location>
</feature>
<evidence type="ECO:0000313" key="3">
    <source>
        <dbReference type="EMBL" id="KAL0163657.1"/>
    </source>
</evidence>
<keyword evidence="4" id="KW-1185">Reference proteome</keyword>
<feature type="domain" description="Retrotransposon gag" evidence="2">
    <location>
        <begin position="8"/>
        <end position="55"/>
    </location>
</feature>
<comment type="caution">
    <text evidence="3">The sequence shown here is derived from an EMBL/GenBank/DDBJ whole genome shotgun (WGS) entry which is preliminary data.</text>
</comment>
<name>A0ABD0NPM3_CIRMR</name>
<accession>A0ABD0NPM3</accession>
<feature type="compositionally biased region" description="Pro residues" evidence="1">
    <location>
        <begin position="196"/>
        <end position="209"/>
    </location>
</feature>
<evidence type="ECO:0000256" key="1">
    <source>
        <dbReference type="SAM" id="MobiDB-lite"/>
    </source>
</evidence>
<dbReference type="InterPro" id="IPR005162">
    <property type="entry name" value="Retrotrans_gag_dom"/>
</dbReference>
<dbReference type="EMBL" id="JAMKFB020000020">
    <property type="protein sequence ID" value="KAL0163657.1"/>
    <property type="molecule type" value="Genomic_DNA"/>
</dbReference>
<dbReference type="Proteomes" id="UP001529510">
    <property type="component" value="Unassembled WGS sequence"/>
</dbReference>